<dbReference type="EMBL" id="HBUE01246769">
    <property type="protein sequence ID" value="CAG6552408.1"/>
    <property type="molecule type" value="Transcribed_RNA"/>
</dbReference>
<name>A0A8D8BQB0_CULPI</name>
<dbReference type="AlphaFoldDB" id="A0A8D8BQB0"/>
<accession>A0A8D8BQB0</accession>
<protein>
    <submittedName>
        <fullName evidence="1">(northern house mosquito) hypothetical protein</fullName>
    </submittedName>
</protein>
<reference evidence="1" key="1">
    <citation type="submission" date="2021-05" db="EMBL/GenBank/DDBJ databases">
        <authorList>
            <person name="Alioto T."/>
            <person name="Alioto T."/>
            <person name="Gomez Garrido J."/>
        </authorList>
    </citation>
    <scope>NUCLEOTIDE SEQUENCE</scope>
</reference>
<organism evidence="1">
    <name type="scientific">Culex pipiens</name>
    <name type="common">House mosquito</name>
    <dbReference type="NCBI Taxonomy" id="7175"/>
    <lineage>
        <taxon>Eukaryota</taxon>
        <taxon>Metazoa</taxon>
        <taxon>Ecdysozoa</taxon>
        <taxon>Arthropoda</taxon>
        <taxon>Hexapoda</taxon>
        <taxon>Insecta</taxon>
        <taxon>Pterygota</taxon>
        <taxon>Neoptera</taxon>
        <taxon>Endopterygota</taxon>
        <taxon>Diptera</taxon>
        <taxon>Nematocera</taxon>
        <taxon>Culicoidea</taxon>
        <taxon>Culicidae</taxon>
        <taxon>Culicinae</taxon>
        <taxon>Culicini</taxon>
        <taxon>Culex</taxon>
        <taxon>Culex</taxon>
    </lineage>
</organism>
<sequence length="126" mass="14834">MLDYAATSELKDWNISFGPYWCLDLYRSVLSKSCVLIFRNNFIAVSQVKCDVRKKTWKMAFKIMQLQITDDVVAYLNTQLFSQSLTISNITAYWTFVYQRLKGFNVIKYTQLFCYFVSSLPSKSKR</sequence>
<dbReference type="EMBL" id="HBUE01084788">
    <property type="protein sequence ID" value="CAG6479270.1"/>
    <property type="molecule type" value="Transcribed_RNA"/>
</dbReference>
<dbReference type="EMBL" id="HBUE01353912">
    <property type="protein sequence ID" value="CAG6604724.1"/>
    <property type="molecule type" value="Transcribed_RNA"/>
</dbReference>
<dbReference type="EMBL" id="HBUE01084787">
    <property type="protein sequence ID" value="CAG6479268.1"/>
    <property type="molecule type" value="Transcribed_RNA"/>
</dbReference>
<evidence type="ECO:0000313" key="1">
    <source>
        <dbReference type="EMBL" id="CAG6479270.1"/>
    </source>
</evidence>
<proteinExistence type="predicted"/>
<dbReference type="EMBL" id="HBUE01084786">
    <property type="protein sequence ID" value="CAG6479266.1"/>
    <property type="molecule type" value="Transcribed_RNA"/>
</dbReference>